<dbReference type="Proteomes" id="UP000078534">
    <property type="component" value="Unassembled WGS sequence"/>
</dbReference>
<dbReference type="AlphaFoldDB" id="A0A179SS01"/>
<protein>
    <recommendedName>
        <fullName evidence="3">DUF4399 domain-containing protein</fullName>
    </recommendedName>
</protein>
<dbReference type="OrthoDB" id="6385276at2"/>
<organism evidence="1 2">
    <name type="scientific">Metabacillus litoralis</name>
    <dbReference type="NCBI Taxonomy" id="152268"/>
    <lineage>
        <taxon>Bacteria</taxon>
        <taxon>Bacillati</taxon>
        <taxon>Bacillota</taxon>
        <taxon>Bacilli</taxon>
        <taxon>Bacillales</taxon>
        <taxon>Bacillaceae</taxon>
        <taxon>Metabacillus</taxon>
    </lineage>
</organism>
<reference evidence="2" key="1">
    <citation type="submission" date="2016-04" db="EMBL/GenBank/DDBJ databases">
        <authorList>
            <person name="Lyu Z."/>
            <person name="Lyu W."/>
        </authorList>
    </citation>
    <scope>NUCLEOTIDE SEQUENCE [LARGE SCALE GENOMIC DNA]</scope>
    <source>
        <strain evidence="2">C44</strain>
    </source>
</reference>
<evidence type="ECO:0000313" key="2">
    <source>
        <dbReference type="Proteomes" id="UP000078534"/>
    </source>
</evidence>
<keyword evidence="2" id="KW-1185">Reference proteome</keyword>
<dbReference type="RefSeq" id="WP_066337167.1">
    <property type="nucleotide sequence ID" value="NZ_LWSG01000034.1"/>
</dbReference>
<comment type="caution">
    <text evidence="1">The sequence shown here is derived from an EMBL/GenBank/DDBJ whole genome shotgun (WGS) entry which is preliminary data.</text>
</comment>
<accession>A0A179SS01</accession>
<evidence type="ECO:0000313" key="1">
    <source>
        <dbReference type="EMBL" id="OAS84078.1"/>
    </source>
</evidence>
<dbReference type="EMBL" id="LWSG01000034">
    <property type="protein sequence ID" value="OAS84078.1"/>
    <property type="molecule type" value="Genomic_DNA"/>
</dbReference>
<name>A0A179SS01_9BACI</name>
<proteinExistence type="predicted"/>
<gene>
    <name evidence="1" type="ORF">A6K24_08215</name>
</gene>
<dbReference type="STRING" id="152268.A6K24_08215"/>
<sequence length="153" mass="17685">MYRFFSFIVIFSFVSVMLYFHHQNGHDHASSNSEIHNHRLIEIPHFQQAPSITGSVTQDPSGTWLLEIQTKNFSFTPKKIGTNDIRYDEGHAHLYINGEKENRLYGNFYNLDVLKPGTYYIKVTLNGNNHGVFTYNGEEIAFNQTIKIPNEAK</sequence>
<evidence type="ECO:0008006" key="3">
    <source>
        <dbReference type="Google" id="ProtNLM"/>
    </source>
</evidence>